<keyword evidence="2" id="KW-0238">DNA-binding</keyword>
<dbReference type="Pfam" id="PF00392">
    <property type="entry name" value="GntR"/>
    <property type="match status" value="1"/>
</dbReference>
<dbReference type="SMART" id="SM00895">
    <property type="entry name" value="FCD"/>
    <property type="match status" value="1"/>
</dbReference>
<dbReference type="InterPro" id="IPR000524">
    <property type="entry name" value="Tscrpt_reg_HTH_GntR"/>
</dbReference>
<dbReference type="InterPro" id="IPR011711">
    <property type="entry name" value="GntR_C"/>
</dbReference>
<dbReference type="SMART" id="SM00345">
    <property type="entry name" value="HTH_GNTR"/>
    <property type="match status" value="1"/>
</dbReference>
<evidence type="ECO:0000313" key="5">
    <source>
        <dbReference type="EMBL" id="MFD1037450.1"/>
    </source>
</evidence>
<dbReference type="SUPFAM" id="SSF46785">
    <property type="entry name" value="Winged helix' DNA-binding domain"/>
    <property type="match status" value="1"/>
</dbReference>
<keyword evidence="3" id="KW-0804">Transcription</keyword>
<evidence type="ECO:0000256" key="1">
    <source>
        <dbReference type="ARBA" id="ARBA00023015"/>
    </source>
</evidence>
<accession>A0ABW3LKJ7</accession>
<dbReference type="InterPro" id="IPR008920">
    <property type="entry name" value="TF_FadR/GntR_C"/>
</dbReference>
<comment type="caution">
    <text evidence="5">The sequence shown here is derived from an EMBL/GenBank/DDBJ whole genome shotgun (WGS) entry which is preliminary data.</text>
</comment>
<keyword evidence="1" id="KW-0805">Transcription regulation</keyword>
<name>A0ABW3LKJ7_9BACI</name>
<organism evidence="5 6">
    <name type="scientific">Virgibacillus byunsanensis</name>
    <dbReference type="NCBI Taxonomy" id="570945"/>
    <lineage>
        <taxon>Bacteria</taxon>
        <taxon>Bacillati</taxon>
        <taxon>Bacillota</taxon>
        <taxon>Bacilli</taxon>
        <taxon>Bacillales</taxon>
        <taxon>Bacillaceae</taxon>
        <taxon>Virgibacillus</taxon>
    </lineage>
</organism>
<dbReference type="Gene3D" id="1.10.10.10">
    <property type="entry name" value="Winged helix-like DNA-binding domain superfamily/Winged helix DNA-binding domain"/>
    <property type="match status" value="1"/>
</dbReference>
<reference evidence="6" key="1">
    <citation type="journal article" date="2019" name="Int. J. Syst. Evol. Microbiol.">
        <title>The Global Catalogue of Microorganisms (GCM) 10K type strain sequencing project: providing services to taxonomists for standard genome sequencing and annotation.</title>
        <authorList>
            <consortium name="The Broad Institute Genomics Platform"/>
            <consortium name="The Broad Institute Genome Sequencing Center for Infectious Disease"/>
            <person name="Wu L."/>
            <person name="Ma J."/>
        </authorList>
    </citation>
    <scope>NUCLEOTIDE SEQUENCE [LARGE SCALE GENOMIC DNA]</scope>
    <source>
        <strain evidence="6">CCUG 56754</strain>
    </source>
</reference>
<dbReference type="InterPro" id="IPR036388">
    <property type="entry name" value="WH-like_DNA-bd_sf"/>
</dbReference>
<dbReference type="PANTHER" id="PTHR43537">
    <property type="entry name" value="TRANSCRIPTIONAL REGULATOR, GNTR FAMILY"/>
    <property type="match status" value="1"/>
</dbReference>
<protein>
    <submittedName>
        <fullName evidence="5">GntR family transcriptional regulator</fullName>
    </submittedName>
</protein>
<proteinExistence type="predicted"/>
<evidence type="ECO:0000256" key="2">
    <source>
        <dbReference type="ARBA" id="ARBA00023125"/>
    </source>
</evidence>
<evidence type="ECO:0000259" key="4">
    <source>
        <dbReference type="PROSITE" id="PS50949"/>
    </source>
</evidence>
<evidence type="ECO:0000256" key="3">
    <source>
        <dbReference type="ARBA" id="ARBA00023163"/>
    </source>
</evidence>
<dbReference type="Proteomes" id="UP001597040">
    <property type="component" value="Unassembled WGS sequence"/>
</dbReference>
<dbReference type="PANTHER" id="PTHR43537:SF5">
    <property type="entry name" value="UXU OPERON TRANSCRIPTIONAL REGULATOR"/>
    <property type="match status" value="1"/>
</dbReference>
<keyword evidence="6" id="KW-1185">Reference proteome</keyword>
<dbReference type="Pfam" id="PF07729">
    <property type="entry name" value="FCD"/>
    <property type="match status" value="1"/>
</dbReference>
<evidence type="ECO:0000313" key="6">
    <source>
        <dbReference type="Proteomes" id="UP001597040"/>
    </source>
</evidence>
<dbReference type="Gene3D" id="1.20.120.530">
    <property type="entry name" value="GntR ligand-binding domain-like"/>
    <property type="match status" value="1"/>
</dbReference>
<feature type="domain" description="HTH gntR-type" evidence="4">
    <location>
        <begin position="6"/>
        <end position="73"/>
    </location>
</feature>
<sequence length="220" mass="26011">MKLEAMTLSQKIAQSIADQIVEGYIKPGERLLENKLTDTFGTSRAPIREALYILESDGIVERVQRRGVFVKEYNRKELIDLYDVVYRLEEFALKKAIVNATDEEIARIFNLLEHMADFIKDREIKDYFPLMEELHQLIFLLSKNDVLDDLYRKIYKQLRPFRYMALSYPDSLEQSFLEYYEIAEGLKARDIDQTLKALQKKEKRVLLNFENLLIDSQTLK</sequence>
<dbReference type="CDD" id="cd07377">
    <property type="entry name" value="WHTH_GntR"/>
    <property type="match status" value="1"/>
</dbReference>
<dbReference type="PROSITE" id="PS50949">
    <property type="entry name" value="HTH_GNTR"/>
    <property type="match status" value="1"/>
</dbReference>
<dbReference type="RefSeq" id="WP_390359503.1">
    <property type="nucleotide sequence ID" value="NZ_JBHTKJ010000007.1"/>
</dbReference>
<dbReference type="SUPFAM" id="SSF48008">
    <property type="entry name" value="GntR ligand-binding domain-like"/>
    <property type="match status" value="1"/>
</dbReference>
<gene>
    <name evidence="5" type="ORF">ACFQ3N_03290</name>
</gene>
<dbReference type="EMBL" id="JBHTKJ010000007">
    <property type="protein sequence ID" value="MFD1037450.1"/>
    <property type="molecule type" value="Genomic_DNA"/>
</dbReference>
<dbReference type="InterPro" id="IPR036390">
    <property type="entry name" value="WH_DNA-bd_sf"/>
</dbReference>